<evidence type="ECO:0000313" key="3">
    <source>
        <dbReference type="Proteomes" id="UP000177751"/>
    </source>
</evidence>
<dbReference type="GO" id="GO:0004803">
    <property type="term" value="F:transposase activity"/>
    <property type="evidence" value="ECO:0007669"/>
    <property type="project" value="InterPro"/>
</dbReference>
<dbReference type="STRING" id="1802229.A2401_00975"/>
<dbReference type="EMBL" id="MHPP01000004">
    <property type="protein sequence ID" value="OGZ85293.1"/>
    <property type="molecule type" value="Genomic_DNA"/>
</dbReference>
<dbReference type="PANTHER" id="PTHR34322">
    <property type="entry name" value="TRANSPOSASE, Y1_TNP DOMAIN-CONTAINING"/>
    <property type="match status" value="1"/>
</dbReference>
<dbReference type="GO" id="GO:0006313">
    <property type="term" value="P:DNA transposition"/>
    <property type="evidence" value="ECO:0007669"/>
    <property type="project" value="InterPro"/>
</dbReference>
<protein>
    <recommendedName>
        <fullName evidence="1">Transposase IS200-like domain-containing protein</fullName>
    </recommendedName>
</protein>
<dbReference type="InterPro" id="IPR002686">
    <property type="entry name" value="Transposase_17"/>
</dbReference>
<dbReference type="InterPro" id="IPR036515">
    <property type="entry name" value="Transposase_17_sf"/>
</dbReference>
<evidence type="ECO:0000313" key="2">
    <source>
        <dbReference type="EMBL" id="OGZ85293.1"/>
    </source>
</evidence>
<dbReference type="SMART" id="SM01321">
    <property type="entry name" value="Y1_Tnp"/>
    <property type="match status" value="1"/>
</dbReference>
<gene>
    <name evidence="2" type="ORF">A2401_00975</name>
</gene>
<accession>A0A1G2JEC9</accession>
<proteinExistence type="predicted"/>
<feature type="domain" description="Transposase IS200-like" evidence="1">
    <location>
        <begin position="9"/>
        <end position="157"/>
    </location>
</feature>
<comment type="caution">
    <text evidence="2">The sequence shown here is derived from an EMBL/GenBank/DDBJ whole genome shotgun (WGS) entry which is preliminary data.</text>
</comment>
<name>A0A1G2JEC9_9BACT</name>
<dbReference type="Proteomes" id="UP000177751">
    <property type="component" value="Unassembled WGS sequence"/>
</dbReference>
<reference evidence="2 3" key="1">
    <citation type="journal article" date="2016" name="Nat. Commun.">
        <title>Thousands of microbial genomes shed light on interconnected biogeochemical processes in an aquifer system.</title>
        <authorList>
            <person name="Anantharaman K."/>
            <person name="Brown C.T."/>
            <person name="Hug L.A."/>
            <person name="Sharon I."/>
            <person name="Castelle C.J."/>
            <person name="Probst A.J."/>
            <person name="Thomas B.C."/>
            <person name="Singh A."/>
            <person name="Wilkins M.J."/>
            <person name="Karaoz U."/>
            <person name="Brodie E.L."/>
            <person name="Williams K.H."/>
            <person name="Hubbard S.S."/>
            <person name="Banfield J.F."/>
        </authorList>
    </citation>
    <scope>NUCLEOTIDE SEQUENCE [LARGE SCALE GENOMIC DNA]</scope>
</reference>
<dbReference type="AlphaFoldDB" id="A0A1G2JEC9"/>
<dbReference type="GO" id="GO:0003677">
    <property type="term" value="F:DNA binding"/>
    <property type="evidence" value="ECO:0007669"/>
    <property type="project" value="InterPro"/>
</dbReference>
<dbReference type="SUPFAM" id="SSF143422">
    <property type="entry name" value="Transposase IS200-like"/>
    <property type="match status" value="1"/>
</dbReference>
<dbReference type="PANTHER" id="PTHR34322:SF2">
    <property type="entry name" value="TRANSPOSASE IS200-LIKE DOMAIN-CONTAINING PROTEIN"/>
    <property type="match status" value="1"/>
</dbReference>
<evidence type="ECO:0000259" key="1">
    <source>
        <dbReference type="SMART" id="SM01321"/>
    </source>
</evidence>
<organism evidence="2 3">
    <name type="scientific">Candidatus Staskawiczbacteria bacterium RIFOXYC1_FULL_38_18</name>
    <dbReference type="NCBI Taxonomy" id="1802229"/>
    <lineage>
        <taxon>Bacteria</taxon>
        <taxon>Candidatus Staskawicziibacteriota</taxon>
    </lineage>
</organism>
<sequence>MPIRKEQFFPGALYHIYNRGNAKGEIFYTDKDRYRFLQGLYISNNSNSNFGLTHLEGNSSGCTLLEIKEIFDKSKISYDPLIKIYIDCLMPNHFHLFAEEVKEGGIVRFMQRSGVSYGRYFTIKNDRPGSLFQGRFKAVPIETDDQLKYLLAYINVINPAQLIEPNLKEKGIQNFDKVWNFVDNYNWSTHQEFMGRRESILITKNELLAEIFPTPKTYLKFVKDVLRSKEKKVWSEIDKLSLE</sequence>
<dbReference type="Gene3D" id="3.30.70.1290">
    <property type="entry name" value="Transposase IS200-like"/>
    <property type="match status" value="1"/>
</dbReference>